<organism evidence="9 10">
    <name type="scientific">Pisum sativum</name>
    <name type="common">Garden pea</name>
    <name type="synonym">Lathyrus oleraceus</name>
    <dbReference type="NCBI Taxonomy" id="3888"/>
    <lineage>
        <taxon>Eukaryota</taxon>
        <taxon>Viridiplantae</taxon>
        <taxon>Streptophyta</taxon>
        <taxon>Embryophyta</taxon>
        <taxon>Tracheophyta</taxon>
        <taxon>Spermatophyta</taxon>
        <taxon>Magnoliopsida</taxon>
        <taxon>eudicotyledons</taxon>
        <taxon>Gunneridae</taxon>
        <taxon>Pentapetalae</taxon>
        <taxon>rosids</taxon>
        <taxon>fabids</taxon>
        <taxon>Fabales</taxon>
        <taxon>Fabaceae</taxon>
        <taxon>Papilionoideae</taxon>
        <taxon>50 kb inversion clade</taxon>
        <taxon>NPAAA clade</taxon>
        <taxon>Hologalegina</taxon>
        <taxon>IRL clade</taxon>
        <taxon>Fabeae</taxon>
        <taxon>Lathyrus</taxon>
    </lineage>
</organism>
<dbReference type="Proteomes" id="UP001058974">
    <property type="component" value="Chromosome 4"/>
</dbReference>
<evidence type="ECO:0000256" key="7">
    <source>
        <dbReference type="SAM" id="Phobius"/>
    </source>
</evidence>
<evidence type="ECO:0000256" key="6">
    <source>
        <dbReference type="ARBA" id="ARBA00023464"/>
    </source>
</evidence>
<keyword evidence="7" id="KW-0812">Transmembrane</keyword>
<feature type="domain" description="SAC" evidence="8">
    <location>
        <begin position="137"/>
        <end position="192"/>
    </location>
</feature>
<evidence type="ECO:0000313" key="10">
    <source>
        <dbReference type="Proteomes" id="UP001058974"/>
    </source>
</evidence>
<accession>A0A9D5AXI3</accession>
<dbReference type="Gramene" id="Psat04G0566200-T7">
    <property type="protein sequence ID" value="KAI5422289.1"/>
    <property type="gene ID" value="KIW84_045662"/>
</dbReference>
<name>A0A9D5AXI3_PEA</name>
<gene>
    <name evidence="9" type="ORF">KIW84_045662</name>
</gene>
<dbReference type="GO" id="GO:0005774">
    <property type="term" value="C:vacuolar membrane"/>
    <property type="evidence" value="ECO:0007669"/>
    <property type="project" value="UniProtKB-SubCell"/>
</dbReference>
<keyword evidence="3" id="KW-0378">Hydrolase</keyword>
<evidence type="ECO:0000256" key="1">
    <source>
        <dbReference type="ARBA" id="ARBA00004148"/>
    </source>
</evidence>
<evidence type="ECO:0000256" key="2">
    <source>
        <dbReference type="ARBA" id="ARBA00022554"/>
    </source>
</evidence>
<keyword evidence="4 7" id="KW-0472">Membrane</keyword>
<comment type="catalytic activity">
    <reaction evidence="5">
        <text>a 1,2-diacyl-sn-glycero-3-phospho-(1D-myo-inositol-3,5-bisphosphate) + H2O = a 1,2-diacyl-sn-glycero-3-phospho-(1D-myo-inositol-3-phosphate) + phosphate</text>
        <dbReference type="Rhea" id="RHEA:32955"/>
        <dbReference type="ChEBI" id="CHEBI:15377"/>
        <dbReference type="ChEBI" id="CHEBI:43474"/>
        <dbReference type="ChEBI" id="CHEBI:57923"/>
        <dbReference type="ChEBI" id="CHEBI:58088"/>
    </reaction>
</comment>
<evidence type="ECO:0000256" key="4">
    <source>
        <dbReference type="ARBA" id="ARBA00023136"/>
    </source>
</evidence>
<proteinExistence type="predicted"/>
<comment type="caution">
    <text evidence="9">The sequence shown here is derived from an EMBL/GenBank/DDBJ whole genome shotgun (WGS) entry which is preliminary data.</text>
</comment>
<dbReference type="EMBL" id="JAMSHJ010000004">
    <property type="protein sequence ID" value="KAI5422289.1"/>
    <property type="molecule type" value="Genomic_DNA"/>
</dbReference>
<evidence type="ECO:0000256" key="5">
    <source>
        <dbReference type="ARBA" id="ARBA00023337"/>
    </source>
</evidence>
<comment type="subcellular location">
    <subcellularLocation>
        <location evidence="1">Vacuole membrane</location>
        <topology evidence="1">Peripheral membrane protein</topology>
    </subcellularLocation>
</comment>
<keyword evidence="10" id="KW-1185">Reference proteome</keyword>
<sequence length="288" mass="33493">MEISKEKLQKSVGVVDGVDSKSCYMQKFRLYETRSRFYMIGRDKSRTFWRVLKIDRLEPSELNIVEDPTLYSEAECCDILKRIHDGNKSTGGLKFVTTCYGIIGIFFLLYNSKTFIAISVYFYNVIRLNNSPATFYLGFIKFLEPYYMLLITKRKKIGTICGHDVYAITKSEMVPIPHPSVRSKLAYSKDENRSLVNFTCTCNVSRIHFRRRIRVALRTILCPLYLAEDYVINYVFLFELIKSCSENVLLDHRCYTRVTYLLICRCLQCICTMRASSSQPSRLSVVLS</sequence>
<keyword evidence="2" id="KW-0926">Vacuole</keyword>
<reference evidence="9 10" key="1">
    <citation type="journal article" date="2022" name="Nat. Genet.">
        <title>Improved pea reference genome and pan-genome highlight genomic features and evolutionary characteristics.</title>
        <authorList>
            <person name="Yang T."/>
            <person name="Liu R."/>
            <person name="Luo Y."/>
            <person name="Hu S."/>
            <person name="Wang D."/>
            <person name="Wang C."/>
            <person name="Pandey M.K."/>
            <person name="Ge S."/>
            <person name="Xu Q."/>
            <person name="Li N."/>
            <person name="Li G."/>
            <person name="Huang Y."/>
            <person name="Saxena R.K."/>
            <person name="Ji Y."/>
            <person name="Li M."/>
            <person name="Yan X."/>
            <person name="He Y."/>
            <person name="Liu Y."/>
            <person name="Wang X."/>
            <person name="Xiang C."/>
            <person name="Varshney R.K."/>
            <person name="Ding H."/>
            <person name="Gao S."/>
            <person name="Zong X."/>
        </authorList>
    </citation>
    <scope>NUCLEOTIDE SEQUENCE [LARGE SCALE GENOMIC DNA]</scope>
    <source>
        <strain evidence="9 10">cv. Zhongwan 6</strain>
    </source>
</reference>
<evidence type="ECO:0000256" key="3">
    <source>
        <dbReference type="ARBA" id="ARBA00022801"/>
    </source>
</evidence>
<protein>
    <submittedName>
        <fullName evidence="9">Variant 7, suppressor of actin mutation</fullName>
    </submittedName>
</protein>
<dbReference type="PANTHER" id="PTHR45738">
    <property type="entry name" value="POLYPHOSPHOINOSITIDE PHOSPHATASE"/>
    <property type="match status" value="1"/>
</dbReference>
<dbReference type="GO" id="GO:0046856">
    <property type="term" value="P:phosphatidylinositol dephosphorylation"/>
    <property type="evidence" value="ECO:0007669"/>
    <property type="project" value="InterPro"/>
</dbReference>
<evidence type="ECO:0000313" key="9">
    <source>
        <dbReference type="EMBL" id="KAI5422289.1"/>
    </source>
</evidence>
<comment type="subunit">
    <text evidence="6">Component of the PI(3,5)P2 regulatory complex at least composed of ATG18, SAC/FIG4, FAB1 and VAC14.</text>
</comment>
<keyword evidence="7" id="KW-1133">Transmembrane helix</keyword>
<dbReference type="InterPro" id="IPR043573">
    <property type="entry name" value="Fig4-like"/>
</dbReference>
<dbReference type="InterPro" id="IPR002013">
    <property type="entry name" value="SAC_dom"/>
</dbReference>
<dbReference type="PANTHER" id="PTHR45738:SF18">
    <property type="entry name" value="PHOSPHOINOSITIDE PHOSPHATASE SAC4"/>
    <property type="match status" value="1"/>
</dbReference>
<evidence type="ECO:0000259" key="8">
    <source>
        <dbReference type="Pfam" id="PF02383"/>
    </source>
</evidence>
<feature type="transmembrane region" description="Helical" evidence="7">
    <location>
        <begin position="130"/>
        <end position="150"/>
    </location>
</feature>
<dbReference type="AlphaFoldDB" id="A0A9D5AXI3"/>
<dbReference type="Pfam" id="PF02383">
    <property type="entry name" value="Syja_N"/>
    <property type="match status" value="1"/>
</dbReference>
<dbReference type="GO" id="GO:0043813">
    <property type="term" value="F:phosphatidylinositol-3,5-bisphosphate 5-phosphatase activity"/>
    <property type="evidence" value="ECO:0007669"/>
    <property type="project" value="InterPro"/>
</dbReference>